<dbReference type="EMBL" id="BAAAQD010000009">
    <property type="protein sequence ID" value="GAA1525456.1"/>
    <property type="molecule type" value="Genomic_DNA"/>
</dbReference>
<evidence type="ECO:0000313" key="2">
    <source>
        <dbReference type="EMBL" id="GAA1525456.1"/>
    </source>
</evidence>
<reference evidence="2 3" key="1">
    <citation type="journal article" date="2019" name="Int. J. Syst. Evol. Microbiol.">
        <title>The Global Catalogue of Microorganisms (GCM) 10K type strain sequencing project: providing services to taxonomists for standard genome sequencing and annotation.</title>
        <authorList>
            <consortium name="The Broad Institute Genomics Platform"/>
            <consortium name="The Broad Institute Genome Sequencing Center for Infectious Disease"/>
            <person name="Wu L."/>
            <person name="Ma J."/>
        </authorList>
    </citation>
    <scope>NUCLEOTIDE SEQUENCE [LARGE SCALE GENOMIC DNA]</scope>
    <source>
        <strain evidence="2 3">JCM 15933</strain>
    </source>
</reference>
<dbReference type="Pfam" id="PF01636">
    <property type="entry name" value="APH"/>
    <property type="match status" value="1"/>
</dbReference>
<dbReference type="InterPro" id="IPR051678">
    <property type="entry name" value="AGP_Transferase"/>
</dbReference>
<comment type="caution">
    <text evidence="2">The sequence shown here is derived from an EMBL/GenBank/DDBJ whole genome shotgun (WGS) entry which is preliminary data.</text>
</comment>
<dbReference type="Proteomes" id="UP001501470">
    <property type="component" value="Unassembled WGS sequence"/>
</dbReference>
<accession>A0ABN2ARU9</accession>
<dbReference type="Gene3D" id="3.90.1200.10">
    <property type="match status" value="1"/>
</dbReference>
<name>A0ABN2ARU9_9ACTN</name>
<evidence type="ECO:0000313" key="3">
    <source>
        <dbReference type="Proteomes" id="UP001501470"/>
    </source>
</evidence>
<dbReference type="RefSeq" id="WP_344504268.1">
    <property type="nucleotide sequence ID" value="NZ_BAAAQD010000009.1"/>
</dbReference>
<keyword evidence="3" id="KW-1185">Reference proteome</keyword>
<sequence>MRRLVANQFPQWTDLPVAAVPRPGTDNAMYRLGDEFAVRLPRQASGAAQVERDAHWLPLLAPRLPLPIPEPLATGRPALGFPFPWTVGRWLPGDTVEAFTERRDALDLAAFVSALRAVDPAGAPAGYRGGSLARNDASVRDAIAQLDGELDPDAATAAWEKALAAAPWDGPPTWSHGDLHAGNVLAAGGRVSAVIDFGCAGVGDPACDVMPAWTLLTAEHRDTFRDAVGADDAMWERARGWVLCMGLVALPYYRDRNPAFAAIARRMLGEALPRD</sequence>
<dbReference type="PANTHER" id="PTHR21310:SF42">
    <property type="entry name" value="BIFUNCTIONAL AAC_APH"/>
    <property type="match status" value="1"/>
</dbReference>
<evidence type="ECO:0000259" key="1">
    <source>
        <dbReference type="Pfam" id="PF01636"/>
    </source>
</evidence>
<gene>
    <name evidence="2" type="ORF">GCM10009827_047710</name>
</gene>
<dbReference type="Gene3D" id="3.30.200.20">
    <property type="entry name" value="Phosphorylase Kinase, domain 1"/>
    <property type="match status" value="1"/>
</dbReference>
<dbReference type="InterPro" id="IPR011009">
    <property type="entry name" value="Kinase-like_dom_sf"/>
</dbReference>
<dbReference type="PANTHER" id="PTHR21310">
    <property type="entry name" value="AMINOGLYCOSIDE PHOSPHOTRANSFERASE-RELATED-RELATED"/>
    <property type="match status" value="1"/>
</dbReference>
<dbReference type="SUPFAM" id="SSF56112">
    <property type="entry name" value="Protein kinase-like (PK-like)"/>
    <property type="match status" value="1"/>
</dbReference>
<dbReference type="CDD" id="cd05155">
    <property type="entry name" value="APH_ChoK_like_1"/>
    <property type="match status" value="1"/>
</dbReference>
<dbReference type="InterPro" id="IPR002575">
    <property type="entry name" value="Aminoglycoside_PTrfase"/>
</dbReference>
<proteinExistence type="predicted"/>
<protein>
    <submittedName>
        <fullName evidence="2">Aminoglycoside phosphotransferase family protein</fullName>
    </submittedName>
</protein>
<feature type="domain" description="Aminoglycoside phosphotransferase" evidence="1">
    <location>
        <begin position="23"/>
        <end position="241"/>
    </location>
</feature>
<organism evidence="2 3">
    <name type="scientific">Dactylosporangium maewongense</name>
    <dbReference type="NCBI Taxonomy" id="634393"/>
    <lineage>
        <taxon>Bacteria</taxon>
        <taxon>Bacillati</taxon>
        <taxon>Actinomycetota</taxon>
        <taxon>Actinomycetes</taxon>
        <taxon>Micromonosporales</taxon>
        <taxon>Micromonosporaceae</taxon>
        <taxon>Dactylosporangium</taxon>
    </lineage>
</organism>